<dbReference type="AlphaFoldDB" id="Q1Q5B9"/>
<protein>
    <submittedName>
        <fullName evidence="1">Uncharacterized protein</fullName>
    </submittedName>
</protein>
<reference evidence="1" key="2">
    <citation type="submission" date="2006-01" db="EMBL/GenBank/DDBJ databases">
        <authorList>
            <person name="Genoscope"/>
        </authorList>
    </citation>
    <scope>NUCLEOTIDE SEQUENCE</scope>
</reference>
<accession>Q1Q5B9</accession>
<sequence length="56" mass="6506">MSSTTKSGYMRETLSILIYQRLTISMKMVKMIRCRQSAGKSWLTPQRLHAGRLVFI</sequence>
<gene>
    <name evidence="1" type="ORF">kuste4443</name>
</gene>
<proteinExistence type="predicted"/>
<dbReference type="EMBL" id="CT573071">
    <property type="protein sequence ID" value="CAJ75205.1"/>
    <property type="molecule type" value="Genomic_DNA"/>
</dbReference>
<evidence type="ECO:0000313" key="1">
    <source>
        <dbReference type="EMBL" id="CAJ75205.1"/>
    </source>
</evidence>
<reference evidence="1" key="1">
    <citation type="journal article" date="2006" name="Nature">
        <title>Deciphering the evolution and metabolism of an anammox bacterium from a community genome.</title>
        <authorList>
            <person name="Strous M."/>
            <person name="Pelletier E."/>
            <person name="Mangenot S."/>
            <person name="Rattei T."/>
            <person name="Lehner A."/>
            <person name="Taylor M.W."/>
            <person name="Horn M."/>
            <person name="Daims H."/>
            <person name="Bartol-Mavel D."/>
            <person name="Wincker P."/>
            <person name="Barbe V."/>
            <person name="Fonknechten N."/>
            <person name="Vallenet D."/>
            <person name="Segurens B."/>
            <person name="Schenowitz-Truong C."/>
            <person name="Medigue C."/>
            <person name="Collingro A."/>
            <person name="Snel B."/>
            <person name="Dutilh B.E."/>
            <person name="OpDenCamp H.J.M."/>
            <person name="vanDerDrift C."/>
            <person name="Cirpus I."/>
            <person name="vanDePas-Schoonen K.T."/>
            <person name="Harhangi H.R."/>
            <person name="vanNiftrik L."/>
            <person name="Schmid M."/>
            <person name="Keltjens J."/>
            <person name="vanDeVossenberg J."/>
            <person name="Kartal B."/>
            <person name="Meier H."/>
            <person name="Frishman D."/>
            <person name="Huynen M.A."/>
            <person name="Mewes H."/>
            <person name="Weissenbach J."/>
            <person name="Jetten M.S.M."/>
            <person name="Wagner M."/>
            <person name="LePaslier D."/>
        </authorList>
    </citation>
    <scope>NUCLEOTIDE SEQUENCE</scope>
</reference>
<name>Q1Q5B9_KUEST</name>
<organism evidence="1">
    <name type="scientific">Kuenenia stuttgartiensis</name>
    <dbReference type="NCBI Taxonomy" id="174633"/>
    <lineage>
        <taxon>Bacteria</taxon>
        <taxon>Pseudomonadati</taxon>
        <taxon>Planctomycetota</taxon>
        <taxon>Candidatus Brocadiia</taxon>
        <taxon>Candidatus Brocadiales</taxon>
        <taxon>Candidatus Brocadiaceae</taxon>
        <taxon>Candidatus Kuenenia</taxon>
    </lineage>
</organism>